<keyword evidence="3" id="KW-1185">Reference proteome</keyword>
<feature type="transmembrane region" description="Helical" evidence="1">
    <location>
        <begin position="167"/>
        <end position="186"/>
    </location>
</feature>
<feature type="transmembrane region" description="Helical" evidence="1">
    <location>
        <begin position="218"/>
        <end position="240"/>
    </location>
</feature>
<dbReference type="Proteomes" id="UP000067243">
    <property type="component" value="Chromosome"/>
</dbReference>
<dbReference type="RefSeq" id="WP_075048098.1">
    <property type="nucleotide sequence ID" value="NZ_CP012328.1"/>
</dbReference>
<sequence length="440" mass="50012">MKVDFNKLKLNLINYLIKVEKYKSQPDFSNEYATYLVNDKKEYKIIRVTIGTPVSSDANLDKIKSKIKSGKRDKINILNIVFAFEASDIVVEGETLVIESIESMKIKLGKIFQRINKIVIEQDDDVEINDLSNEELYDMLSNPSKSDNVKLKTAVARMKTPTFNSSIIFLLFFVLPIASLLIYLFYFSKYNISTGAIDLFFGAINRNLASVGNQWWRILTYGFSANIYGTLPTLILIFFVSSNAIKLSRYTESLVGQWKFSVATFSSYILAGFFVSTLMSGTNDIFSGPLVILACVVGVLSVTTWNRKADPVVLFSKNRLIFPLILLLLFPFLVGKYNDYVIIIVGMASSASITLLFQYDWKNTDKFLILPIFILIAPFAVAFSAIFIPVASPPVDTVNTLTALQMYYNYNIFNHEQLNNILESNGWYCRFKPDGTIWWF</sequence>
<proteinExistence type="predicted"/>
<dbReference type="STRING" id="216946.STURO_v1c02500"/>
<accession>A0A0K1P6L2</accession>
<dbReference type="KEGG" id="stur:STURON_00251"/>
<dbReference type="PATRIC" id="fig|216946.3.peg.250"/>
<reference evidence="2 3" key="1">
    <citation type="journal article" date="2015" name="Genome Announc.">
        <title>Complete Genome Sequence of Spiroplasma turonicum Strain Tab4cT, a Parasite of a Horse Fly, Haematopota sp. (Diptera: Tabanidae).</title>
        <authorList>
            <person name="Davis R.E."/>
            <person name="Shao J."/>
            <person name="Zhao Y."/>
            <person name="Gasparich G.E."/>
            <person name="Gaynor B.J."/>
            <person name="Donofrio N."/>
        </authorList>
    </citation>
    <scope>NUCLEOTIDE SEQUENCE [LARGE SCALE GENOMIC DNA]</scope>
    <source>
        <strain evidence="2 3">Tab4c</strain>
    </source>
</reference>
<dbReference type="OrthoDB" id="397343at2"/>
<gene>
    <name evidence="2" type="ORF">STURON_00251</name>
</gene>
<dbReference type="AlphaFoldDB" id="A0A0K1P6L2"/>
<name>A0A0K1P6L2_9MOLU</name>
<dbReference type="EMBL" id="CP012328">
    <property type="protein sequence ID" value="AKU79497.1"/>
    <property type="molecule type" value="Genomic_DNA"/>
</dbReference>
<keyword evidence="1 2" id="KW-0812">Transmembrane</keyword>
<feature type="transmembrane region" description="Helical" evidence="1">
    <location>
        <begin position="318"/>
        <end position="334"/>
    </location>
</feature>
<feature type="transmembrane region" description="Helical" evidence="1">
    <location>
        <begin position="340"/>
        <end position="357"/>
    </location>
</feature>
<protein>
    <submittedName>
        <fullName evidence="2">Putative rhomboid-like transmembrane protein</fullName>
    </submittedName>
</protein>
<keyword evidence="1" id="KW-1133">Transmembrane helix</keyword>
<keyword evidence="1" id="KW-0472">Membrane</keyword>
<evidence type="ECO:0000256" key="1">
    <source>
        <dbReference type="SAM" id="Phobius"/>
    </source>
</evidence>
<feature type="transmembrane region" description="Helical" evidence="1">
    <location>
        <begin position="369"/>
        <end position="391"/>
    </location>
</feature>
<organism evidence="2 3">
    <name type="scientific">Spiroplasma turonicum</name>
    <dbReference type="NCBI Taxonomy" id="216946"/>
    <lineage>
        <taxon>Bacteria</taxon>
        <taxon>Bacillati</taxon>
        <taxon>Mycoplasmatota</taxon>
        <taxon>Mollicutes</taxon>
        <taxon>Entomoplasmatales</taxon>
        <taxon>Spiroplasmataceae</taxon>
        <taxon>Spiroplasma</taxon>
    </lineage>
</organism>
<evidence type="ECO:0000313" key="3">
    <source>
        <dbReference type="Proteomes" id="UP000067243"/>
    </source>
</evidence>
<feature type="transmembrane region" description="Helical" evidence="1">
    <location>
        <begin position="285"/>
        <end position="306"/>
    </location>
</feature>
<feature type="transmembrane region" description="Helical" evidence="1">
    <location>
        <begin position="260"/>
        <end position="279"/>
    </location>
</feature>
<evidence type="ECO:0000313" key="2">
    <source>
        <dbReference type="EMBL" id="AKU79497.1"/>
    </source>
</evidence>